<comment type="caution">
    <text evidence="1">The sequence shown here is derived from an EMBL/GenBank/DDBJ whole genome shotgun (WGS) entry which is preliminary data.</text>
</comment>
<proteinExistence type="predicted"/>
<name>A0ABV7LKL7_9GAMM</name>
<sequence length="66" mass="7411">MTTDTVKRIDLEAIKDMAKEAARKASQESGVRVVGTSTVVATYSGYEKASQREKRNIDIFFKNNKK</sequence>
<organism evidence="1 2">
    <name type="scientific">Litchfieldella rifensis</name>
    <dbReference type="NCBI Taxonomy" id="762643"/>
    <lineage>
        <taxon>Bacteria</taxon>
        <taxon>Pseudomonadati</taxon>
        <taxon>Pseudomonadota</taxon>
        <taxon>Gammaproteobacteria</taxon>
        <taxon>Oceanospirillales</taxon>
        <taxon>Halomonadaceae</taxon>
        <taxon>Litchfieldella</taxon>
    </lineage>
</organism>
<keyword evidence="2" id="KW-1185">Reference proteome</keyword>
<reference evidence="2" key="1">
    <citation type="journal article" date="2019" name="Int. J. Syst. Evol. Microbiol.">
        <title>The Global Catalogue of Microorganisms (GCM) 10K type strain sequencing project: providing services to taxonomists for standard genome sequencing and annotation.</title>
        <authorList>
            <consortium name="The Broad Institute Genomics Platform"/>
            <consortium name="The Broad Institute Genome Sequencing Center for Infectious Disease"/>
            <person name="Wu L."/>
            <person name="Ma J."/>
        </authorList>
    </citation>
    <scope>NUCLEOTIDE SEQUENCE [LARGE SCALE GENOMIC DNA]</scope>
    <source>
        <strain evidence="2">CECT 7698</strain>
    </source>
</reference>
<evidence type="ECO:0000313" key="2">
    <source>
        <dbReference type="Proteomes" id="UP001595579"/>
    </source>
</evidence>
<dbReference type="Proteomes" id="UP001595579">
    <property type="component" value="Unassembled WGS sequence"/>
</dbReference>
<accession>A0ABV7LKL7</accession>
<evidence type="ECO:0000313" key="1">
    <source>
        <dbReference type="EMBL" id="MFC3282855.1"/>
    </source>
</evidence>
<gene>
    <name evidence="1" type="ORF">ACFOEV_04440</name>
</gene>
<protein>
    <submittedName>
        <fullName evidence="1">Uncharacterized protein</fullName>
    </submittedName>
</protein>
<dbReference type="RefSeq" id="WP_386771927.1">
    <property type="nucleotide sequence ID" value="NZ_JBHRUG010000009.1"/>
</dbReference>
<dbReference type="EMBL" id="JBHRUG010000009">
    <property type="protein sequence ID" value="MFC3282855.1"/>
    <property type="molecule type" value="Genomic_DNA"/>
</dbReference>